<evidence type="ECO:0000256" key="1">
    <source>
        <dbReference type="ARBA" id="ARBA00006322"/>
    </source>
</evidence>
<accession>A0AAD9JAK5</accession>
<evidence type="ECO:0000313" key="4">
    <source>
        <dbReference type="Proteomes" id="UP001208570"/>
    </source>
</evidence>
<evidence type="ECO:0000313" key="3">
    <source>
        <dbReference type="EMBL" id="KAK2149667.1"/>
    </source>
</evidence>
<gene>
    <name evidence="3" type="ORF">LSH36_442g00053</name>
</gene>
<sequence>MPDSWVSADEDPGAVPIRVAGPPIGGSANQYRQHKQSYDNRKMQRPFNSLSMSVRVIFARHIHYTQGQYSDPKTREYFYYIDHQGQLFLDDARMKNFTSCFKEKKFLEFFFKRLKKNDSGHYAGAFPYISPCGHEKNFVRCDDLPVVFTQVIHRQGETEQDLFSYCNGGDLLTVQFQPDQICMLPESGRVYHPAPLKFGGVGLVKSQIAIEFSKDLEFGKEGETSPPVHFSWKGVQYNLKNELIEFIRKEDERKLRLEKQFGSYDI</sequence>
<name>A0AAD9JAK5_9ANNE</name>
<dbReference type="EMBL" id="JAODUP010000442">
    <property type="protein sequence ID" value="KAK2149667.1"/>
    <property type="molecule type" value="Genomic_DNA"/>
</dbReference>
<dbReference type="PANTHER" id="PTHR31449">
    <property type="entry name" value="UPF0598 PROTEIN C8ORF82"/>
    <property type="match status" value="1"/>
</dbReference>
<dbReference type="Pfam" id="PF14956">
    <property type="entry name" value="DUF4505"/>
    <property type="match status" value="1"/>
</dbReference>
<organism evidence="3 4">
    <name type="scientific">Paralvinella palmiformis</name>
    <dbReference type="NCBI Taxonomy" id="53620"/>
    <lineage>
        <taxon>Eukaryota</taxon>
        <taxon>Metazoa</taxon>
        <taxon>Spiralia</taxon>
        <taxon>Lophotrochozoa</taxon>
        <taxon>Annelida</taxon>
        <taxon>Polychaeta</taxon>
        <taxon>Sedentaria</taxon>
        <taxon>Canalipalpata</taxon>
        <taxon>Terebellida</taxon>
        <taxon>Terebelliformia</taxon>
        <taxon>Alvinellidae</taxon>
        <taxon>Paralvinella</taxon>
    </lineage>
</organism>
<dbReference type="Proteomes" id="UP001208570">
    <property type="component" value="Unassembled WGS sequence"/>
</dbReference>
<feature type="region of interest" description="Disordered" evidence="2">
    <location>
        <begin position="1"/>
        <end position="31"/>
    </location>
</feature>
<protein>
    <submittedName>
        <fullName evidence="3">Uncharacterized protein</fullName>
    </submittedName>
</protein>
<evidence type="ECO:0000256" key="2">
    <source>
        <dbReference type="SAM" id="MobiDB-lite"/>
    </source>
</evidence>
<dbReference type="PANTHER" id="PTHR31449:SF3">
    <property type="entry name" value="UPF0598 PROTEIN C8ORF82"/>
    <property type="match status" value="1"/>
</dbReference>
<reference evidence="3" key="1">
    <citation type="journal article" date="2023" name="Mol. Biol. Evol.">
        <title>Third-Generation Sequencing Reveals the Adaptive Role of the Epigenome in Three Deep-Sea Polychaetes.</title>
        <authorList>
            <person name="Perez M."/>
            <person name="Aroh O."/>
            <person name="Sun Y."/>
            <person name="Lan Y."/>
            <person name="Juniper S.K."/>
            <person name="Young C.R."/>
            <person name="Angers B."/>
            <person name="Qian P.Y."/>
        </authorList>
    </citation>
    <scope>NUCLEOTIDE SEQUENCE</scope>
    <source>
        <strain evidence="3">P08H-3</strain>
    </source>
</reference>
<comment type="caution">
    <text evidence="3">The sequence shown here is derived from an EMBL/GenBank/DDBJ whole genome shotgun (WGS) entry which is preliminary data.</text>
</comment>
<dbReference type="InterPro" id="IPR028108">
    <property type="entry name" value="DUF4505"/>
</dbReference>
<keyword evidence="4" id="KW-1185">Reference proteome</keyword>
<comment type="similarity">
    <text evidence="1">Belongs to the UPF0598 family.</text>
</comment>
<dbReference type="AlphaFoldDB" id="A0AAD9JAK5"/>
<proteinExistence type="inferred from homology"/>